<evidence type="ECO:0000256" key="4">
    <source>
        <dbReference type="ARBA" id="ARBA00022516"/>
    </source>
</evidence>
<evidence type="ECO:0000259" key="12">
    <source>
        <dbReference type="PROSITE" id="PS50035"/>
    </source>
</evidence>
<keyword evidence="6" id="KW-0677">Repeat</keyword>
<dbReference type="SUPFAM" id="SSF56024">
    <property type="entry name" value="Phospholipase D/nuclease"/>
    <property type="match status" value="1"/>
</dbReference>
<dbReference type="InterPro" id="IPR016270">
    <property type="entry name" value="PGS1"/>
</dbReference>
<keyword evidence="11" id="KW-0067">ATP-binding</keyword>
<evidence type="ECO:0000256" key="1">
    <source>
        <dbReference type="ARBA" id="ARBA00003537"/>
    </source>
</evidence>
<gene>
    <name evidence="14" type="primary">LOC108564594</name>
</gene>
<keyword evidence="13" id="KW-1185">Reference proteome</keyword>
<evidence type="ECO:0000256" key="10">
    <source>
        <dbReference type="ARBA" id="ARBA00048586"/>
    </source>
</evidence>
<keyword evidence="11" id="KW-0496">Mitochondrion</keyword>
<keyword evidence="7 11" id="KW-0443">Lipid metabolism</keyword>
<evidence type="ECO:0000256" key="7">
    <source>
        <dbReference type="ARBA" id="ARBA00023098"/>
    </source>
</evidence>
<keyword evidence="8 11" id="KW-0594">Phospholipid biosynthesis</keyword>
<dbReference type="RefSeq" id="XP_017779181.1">
    <property type="nucleotide sequence ID" value="XM_017923692.1"/>
</dbReference>
<dbReference type="CDD" id="cd09135">
    <property type="entry name" value="PLDc_PGS1_euk_1"/>
    <property type="match status" value="1"/>
</dbReference>
<dbReference type="Pfam" id="PF13091">
    <property type="entry name" value="PLDc_2"/>
    <property type="match status" value="1"/>
</dbReference>
<comment type="subcellular location">
    <subcellularLocation>
        <location evidence="11">Mitochondrion</location>
    </subcellularLocation>
</comment>
<dbReference type="Gene3D" id="3.30.870.10">
    <property type="entry name" value="Endonuclease Chain A"/>
    <property type="match status" value="2"/>
</dbReference>
<evidence type="ECO:0000313" key="14">
    <source>
        <dbReference type="RefSeq" id="XP_017779181.1"/>
    </source>
</evidence>
<comment type="function">
    <text evidence="1 11">Functions in the biosynthesis of the anionic phospholipids phosphatidylglycerol and cardiolipin.</text>
</comment>
<dbReference type="PANTHER" id="PTHR12586">
    <property type="entry name" value="CDP-DIACYLGLYCEROL--SERINE O-PHOSPHATIDYLTRANSFERASE"/>
    <property type="match status" value="1"/>
</dbReference>
<dbReference type="Proteomes" id="UP000695000">
    <property type="component" value="Unplaced"/>
</dbReference>
<evidence type="ECO:0000256" key="6">
    <source>
        <dbReference type="ARBA" id="ARBA00022737"/>
    </source>
</evidence>
<reference evidence="14" key="1">
    <citation type="submission" date="2025-08" db="UniProtKB">
        <authorList>
            <consortium name="RefSeq"/>
        </authorList>
    </citation>
    <scope>IDENTIFICATION</scope>
    <source>
        <tissue evidence="14">Whole Larva</tissue>
    </source>
</reference>
<dbReference type="InterPro" id="IPR025202">
    <property type="entry name" value="PLD-like_dom"/>
</dbReference>
<evidence type="ECO:0000313" key="13">
    <source>
        <dbReference type="Proteomes" id="UP000695000"/>
    </source>
</evidence>
<sequence length="475" mass="54456">MIRKFLNTVIESTLQVQPQSLVYPSPFTKADTKPLAWLMNVAPCFPVNSNDIQILSEPQEFYETLCRHGNEAKERITLASLYLGNGELERKLVESILSNSNFRDLNINVLLDYSRGSRSKNNSRRMLQPLLQHSNFKLSLYHTPELRGFYKRIAPNRWNELFGIQHMKLYIFDDTLIMSGANLSQDYFTNRQDRYFVIKNKYLCDFYCGLVEKVQGFSLVVDKGDGVRMSEGWQLPFECPKEEFVQRAGDSVESYIYDSKDEQNSHKQDGYDTWVFPLVQMGQLGIEQDANATDRIFAEAPADSKMNIATAYFNLTHDYMKTLIGESRAQCNLLMAHPKANGFLGAKGMAGGIPDGYTVFARRFQRKLEAMGQGDRISLKEYVRDGWTYHAKGLWYYGPSADLPCLTLVGSPNFGGRSVLKDLETQVALVTENPDLRTKLHGECKRLYDLGLPGDFKRDTPKWVYAMVFLFRDFF</sequence>
<proteinExistence type="inferred from homology"/>
<comment type="similarity">
    <text evidence="3 11">Belongs to the CDP-alcohol phosphatidyltransferase class-II family.</text>
</comment>
<comment type="pathway">
    <text evidence="2 11">Phospholipid metabolism; phosphatidylglycerol biosynthesis; phosphatidylglycerol from CDP-diacylglycerol: step 1/2.</text>
</comment>
<dbReference type="GeneID" id="108564594"/>
<evidence type="ECO:0000256" key="3">
    <source>
        <dbReference type="ARBA" id="ARBA00010682"/>
    </source>
</evidence>
<dbReference type="CDD" id="cd09137">
    <property type="entry name" value="PLDc_PGS1_euk_2"/>
    <property type="match status" value="1"/>
</dbReference>
<dbReference type="InterPro" id="IPR001736">
    <property type="entry name" value="PLipase_D/transphosphatidylase"/>
</dbReference>
<evidence type="ECO:0000256" key="5">
    <source>
        <dbReference type="ARBA" id="ARBA00022679"/>
    </source>
</evidence>
<keyword evidence="9 11" id="KW-1208">Phospholipid metabolism</keyword>
<name>A0ABM1MX81_NICVS</name>
<keyword evidence="11" id="KW-0547">Nucleotide-binding</keyword>
<comment type="catalytic activity">
    <reaction evidence="10 11">
        <text>a CDP-1,2-diacyl-sn-glycerol + sn-glycerol 3-phosphate = a 1,2-diacyl-sn-glycero-3-phospho-(1'-sn-glycero-3'-phosphate) + CMP + H(+)</text>
        <dbReference type="Rhea" id="RHEA:12593"/>
        <dbReference type="ChEBI" id="CHEBI:15378"/>
        <dbReference type="ChEBI" id="CHEBI:57597"/>
        <dbReference type="ChEBI" id="CHEBI:58332"/>
        <dbReference type="ChEBI" id="CHEBI:60110"/>
        <dbReference type="ChEBI" id="CHEBI:60377"/>
        <dbReference type="EC" id="2.7.8.5"/>
    </reaction>
</comment>
<dbReference type="PROSITE" id="PS50035">
    <property type="entry name" value="PLD"/>
    <property type="match status" value="1"/>
</dbReference>
<protein>
    <recommendedName>
        <fullName evidence="11">CDP-diacylglycerol--glycerol-3-phosphate 3-phosphatidyltransferase</fullName>
        <ecNumber evidence="11">2.7.8.5</ecNumber>
    </recommendedName>
</protein>
<evidence type="ECO:0000256" key="11">
    <source>
        <dbReference type="RuleBase" id="RU365024"/>
    </source>
</evidence>
<evidence type="ECO:0000256" key="2">
    <source>
        <dbReference type="ARBA" id="ARBA00005042"/>
    </source>
</evidence>
<evidence type="ECO:0000256" key="8">
    <source>
        <dbReference type="ARBA" id="ARBA00023209"/>
    </source>
</evidence>
<keyword evidence="4 11" id="KW-0444">Lipid biosynthesis</keyword>
<feature type="domain" description="PLD phosphodiesterase" evidence="12">
    <location>
        <begin position="161"/>
        <end position="187"/>
    </location>
</feature>
<evidence type="ECO:0000256" key="9">
    <source>
        <dbReference type="ARBA" id="ARBA00023264"/>
    </source>
</evidence>
<dbReference type="PIRSF" id="PIRSF000850">
    <property type="entry name" value="Phospholipase_D_PSS"/>
    <property type="match status" value="1"/>
</dbReference>
<dbReference type="PANTHER" id="PTHR12586:SF1">
    <property type="entry name" value="CDP-DIACYLGLYCEROL--GLYCEROL-3-PHOSPHATE 3-PHOSPHATIDYLTRANSFERASE, MITOCHONDRIAL"/>
    <property type="match status" value="1"/>
</dbReference>
<dbReference type="EC" id="2.7.8.5" evidence="11"/>
<dbReference type="SMART" id="SM00155">
    <property type="entry name" value="PLDc"/>
    <property type="match status" value="2"/>
</dbReference>
<organism evidence="13 14">
    <name type="scientific">Nicrophorus vespilloides</name>
    <name type="common">Boreal carrion beetle</name>
    <dbReference type="NCBI Taxonomy" id="110193"/>
    <lineage>
        <taxon>Eukaryota</taxon>
        <taxon>Metazoa</taxon>
        <taxon>Ecdysozoa</taxon>
        <taxon>Arthropoda</taxon>
        <taxon>Hexapoda</taxon>
        <taxon>Insecta</taxon>
        <taxon>Pterygota</taxon>
        <taxon>Neoptera</taxon>
        <taxon>Endopterygota</taxon>
        <taxon>Coleoptera</taxon>
        <taxon>Polyphaga</taxon>
        <taxon>Staphyliniformia</taxon>
        <taxon>Silphidae</taxon>
        <taxon>Nicrophorinae</taxon>
        <taxon>Nicrophorus</taxon>
    </lineage>
</organism>
<accession>A0ABM1MX81</accession>
<keyword evidence="5 11" id="KW-0808">Transferase</keyword>